<dbReference type="CTD" id="9531"/>
<dbReference type="KEGG" id="pmrn:116940413"/>
<keyword evidence="1" id="KW-0143">Chaperone</keyword>
<dbReference type="PROSITE" id="PS01159">
    <property type="entry name" value="WW_DOMAIN_1"/>
    <property type="match status" value="1"/>
</dbReference>
<feature type="region of interest" description="Disordered" evidence="2">
    <location>
        <begin position="212"/>
        <end position="238"/>
    </location>
</feature>
<organism evidence="5 6">
    <name type="scientific">Petromyzon marinus</name>
    <name type="common">Sea lamprey</name>
    <dbReference type="NCBI Taxonomy" id="7757"/>
    <lineage>
        <taxon>Eukaryota</taxon>
        <taxon>Metazoa</taxon>
        <taxon>Chordata</taxon>
        <taxon>Craniata</taxon>
        <taxon>Vertebrata</taxon>
        <taxon>Cyclostomata</taxon>
        <taxon>Hyperoartia</taxon>
        <taxon>Petromyzontiformes</taxon>
        <taxon>Petromyzontidae</taxon>
        <taxon>Petromyzon</taxon>
    </lineage>
</organism>
<dbReference type="GO" id="GO:0050821">
    <property type="term" value="P:protein stabilization"/>
    <property type="evidence" value="ECO:0007669"/>
    <property type="project" value="TreeGrafter"/>
</dbReference>
<feature type="region of interest" description="Disordered" evidence="2">
    <location>
        <begin position="68"/>
        <end position="149"/>
    </location>
</feature>
<dbReference type="SMART" id="SM00456">
    <property type="entry name" value="WW"/>
    <property type="match status" value="1"/>
</dbReference>
<dbReference type="GO" id="GO:0000774">
    <property type="term" value="F:adenyl-nucleotide exchange factor activity"/>
    <property type="evidence" value="ECO:0007669"/>
    <property type="project" value="TreeGrafter"/>
</dbReference>
<proteinExistence type="predicted"/>
<dbReference type="GO" id="GO:0016020">
    <property type="term" value="C:membrane"/>
    <property type="evidence" value="ECO:0007669"/>
    <property type="project" value="TreeGrafter"/>
</dbReference>
<keyword evidence="5" id="KW-1185">Reference proteome</keyword>
<dbReference type="AlphaFoldDB" id="A0AAJ7SV81"/>
<dbReference type="GO" id="GO:0005634">
    <property type="term" value="C:nucleus"/>
    <property type="evidence" value="ECO:0007669"/>
    <property type="project" value="TreeGrafter"/>
</dbReference>
<dbReference type="SUPFAM" id="SSF63491">
    <property type="entry name" value="BAG domain"/>
    <property type="match status" value="1"/>
</dbReference>
<dbReference type="InterPro" id="IPR001202">
    <property type="entry name" value="WW_dom"/>
</dbReference>
<dbReference type="InterPro" id="IPR003103">
    <property type="entry name" value="BAG_domain"/>
</dbReference>
<feature type="domain" description="WW" evidence="3">
    <location>
        <begin position="5"/>
        <end position="39"/>
    </location>
</feature>
<dbReference type="Gene3D" id="2.20.70.10">
    <property type="match status" value="1"/>
</dbReference>
<dbReference type="InterPro" id="IPR039773">
    <property type="entry name" value="BAG_chaperone_regulator"/>
</dbReference>
<dbReference type="Pfam" id="PF00397">
    <property type="entry name" value="WW"/>
    <property type="match status" value="1"/>
</dbReference>
<accession>A0AAJ7SV81</accession>
<dbReference type="GeneID" id="116940413"/>
<protein>
    <submittedName>
        <fullName evidence="6">BAG family molecular chaperone regulator 3</fullName>
    </submittedName>
</protein>
<evidence type="ECO:0000256" key="2">
    <source>
        <dbReference type="SAM" id="MobiDB-lite"/>
    </source>
</evidence>
<dbReference type="Proteomes" id="UP001318040">
    <property type="component" value="Chromosome 9"/>
</dbReference>
<dbReference type="InterPro" id="IPR036020">
    <property type="entry name" value="WW_dom_sf"/>
</dbReference>
<dbReference type="GO" id="GO:0005829">
    <property type="term" value="C:cytosol"/>
    <property type="evidence" value="ECO:0007669"/>
    <property type="project" value="TreeGrafter"/>
</dbReference>
<dbReference type="SUPFAM" id="SSF51045">
    <property type="entry name" value="WW domain"/>
    <property type="match status" value="1"/>
</dbReference>
<reference evidence="6" key="1">
    <citation type="submission" date="2025-08" db="UniProtKB">
        <authorList>
            <consortium name="RefSeq"/>
        </authorList>
    </citation>
    <scope>IDENTIFICATION</scope>
    <source>
        <tissue evidence="6">Sperm</tissue>
    </source>
</reference>
<sequence>MQHQAPLPPGWEMKMEPTSGWPYFINHNEQSTTWSDPRVPMVDNHSLAGQQGAFYNGVSYPQQQAAFHQPPLNHNSTPYPSGSAVHGQHTAPYSAGPAAHGQNATNHANQPPYSMGYHAGPQPAPVPSVGPTPHLAPTQPSPYHPYPHSAAPYTTQPGAQQSLSLAHAASHIPRPHVAPSSQVAGAAQAQACHVPGRDGVSEGSELHRAARYVRRPDDGGAAAAPATWSGPSRSAQPVLIPPDARQRAAQQRAEALPGVREVNSIMAVVRSLEAQVRAFEGRRSDKAYLALEEMLTKEVLKLDTVDTGGHEEVRQARKQAIREVQAILEHLELKAQIFEG</sequence>
<evidence type="ECO:0000256" key="1">
    <source>
        <dbReference type="ARBA" id="ARBA00023186"/>
    </source>
</evidence>
<feature type="compositionally biased region" description="Polar residues" evidence="2">
    <location>
        <begin position="68"/>
        <end position="80"/>
    </location>
</feature>
<dbReference type="PANTHER" id="PTHR12329:SF5">
    <property type="entry name" value="STARVIN, ISOFORM E"/>
    <property type="match status" value="1"/>
</dbReference>
<dbReference type="Pfam" id="PF02179">
    <property type="entry name" value="BAG"/>
    <property type="match status" value="1"/>
</dbReference>
<dbReference type="GO" id="GO:0051087">
    <property type="term" value="F:protein-folding chaperone binding"/>
    <property type="evidence" value="ECO:0007669"/>
    <property type="project" value="InterPro"/>
</dbReference>
<name>A0AAJ7SV81_PETMA</name>
<feature type="compositionally biased region" description="Polar residues" evidence="2">
    <location>
        <begin position="102"/>
        <end position="112"/>
    </location>
</feature>
<evidence type="ECO:0000259" key="4">
    <source>
        <dbReference type="PROSITE" id="PS51035"/>
    </source>
</evidence>
<feature type="domain" description="BAG" evidence="4">
    <location>
        <begin position="258"/>
        <end position="335"/>
    </location>
</feature>
<dbReference type="RefSeq" id="XP_032806109.1">
    <property type="nucleotide sequence ID" value="XM_032950218.1"/>
</dbReference>
<dbReference type="PROSITE" id="PS50020">
    <property type="entry name" value="WW_DOMAIN_2"/>
    <property type="match status" value="1"/>
</dbReference>
<evidence type="ECO:0000259" key="3">
    <source>
        <dbReference type="PROSITE" id="PS50020"/>
    </source>
</evidence>
<gene>
    <name evidence="6" type="primary">BAG3</name>
</gene>
<dbReference type="CDD" id="cd00201">
    <property type="entry name" value="WW"/>
    <property type="match status" value="1"/>
</dbReference>
<dbReference type="InterPro" id="IPR036533">
    <property type="entry name" value="BAG_dom_sf"/>
</dbReference>
<evidence type="ECO:0000313" key="5">
    <source>
        <dbReference type="Proteomes" id="UP001318040"/>
    </source>
</evidence>
<dbReference type="PROSITE" id="PS51035">
    <property type="entry name" value="BAG"/>
    <property type="match status" value="1"/>
</dbReference>
<dbReference type="Gene3D" id="1.20.58.120">
    <property type="entry name" value="BAG domain"/>
    <property type="match status" value="1"/>
</dbReference>
<dbReference type="SMART" id="SM00264">
    <property type="entry name" value="BAG"/>
    <property type="match status" value="1"/>
</dbReference>
<dbReference type="PANTHER" id="PTHR12329">
    <property type="entry name" value="BCL2-ASSOCIATED ATHANOGENE"/>
    <property type="match status" value="1"/>
</dbReference>
<evidence type="ECO:0000313" key="6">
    <source>
        <dbReference type="RefSeq" id="XP_032806109.1"/>
    </source>
</evidence>